<gene>
    <name evidence="1" type="ORF">MNBD_CHLOROFLEXI01-169</name>
</gene>
<sequence length="80" mass="8537">MDAGELGEIYNGFLLLPDGVIAYDFVQPPKRGTPIVCGTGIGRGGPEPEVTTVVVEDADSLETLTDIPFYTISPLPRGMR</sequence>
<name>A0A3B0USU1_9ZZZZ</name>
<proteinExistence type="predicted"/>
<evidence type="ECO:0000313" key="1">
    <source>
        <dbReference type="EMBL" id="VAW31353.1"/>
    </source>
</evidence>
<dbReference type="EMBL" id="UOEU01000206">
    <property type="protein sequence ID" value="VAW31353.1"/>
    <property type="molecule type" value="Genomic_DNA"/>
</dbReference>
<reference evidence="1" key="1">
    <citation type="submission" date="2018-06" db="EMBL/GenBank/DDBJ databases">
        <authorList>
            <person name="Zhirakovskaya E."/>
        </authorList>
    </citation>
    <scope>NUCLEOTIDE SEQUENCE</scope>
</reference>
<dbReference type="AlphaFoldDB" id="A0A3B0USU1"/>
<organism evidence="1">
    <name type="scientific">hydrothermal vent metagenome</name>
    <dbReference type="NCBI Taxonomy" id="652676"/>
    <lineage>
        <taxon>unclassified sequences</taxon>
        <taxon>metagenomes</taxon>
        <taxon>ecological metagenomes</taxon>
    </lineage>
</organism>
<accession>A0A3B0USU1</accession>
<feature type="non-terminal residue" evidence="1">
    <location>
        <position position="80"/>
    </location>
</feature>
<protein>
    <submittedName>
        <fullName evidence="1">Uncharacterized protein</fullName>
    </submittedName>
</protein>